<protein>
    <recommendedName>
        <fullName evidence="4">DUF4025 domain-containing protein</fullName>
    </recommendedName>
</protein>
<feature type="compositionally biased region" description="Polar residues" evidence="1">
    <location>
        <begin position="1"/>
        <end position="18"/>
    </location>
</feature>
<evidence type="ECO:0000313" key="2">
    <source>
        <dbReference type="EMBL" id="GGD02153.1"/>
    </source>
</evidence>
<comment type="caution">
    <text evidence="2">The sequence shown here is derived from an EMBL/GenBank/DDBJ whole genome shotgun (WGS) entry which is preliminary data.</text>
</comment>
<reference evidence="3" key="1">
    <citation type="journal article" date="2019" name="Int. J. Syst. Evol. Microbiol.">
        <title>The Global Catalogue of Microorganisms (GCM) 10K type strain sequencing project: providing services to taxonomists for standard genome sequencing and annotation.</title>
        <authorList>
            <consortium name="The Broad Institute Genomics Platform"/>
            <consortium name="The Broad Institute Genome Sequencing Center for Infectious Disease"/>
            <person name="Wu L."/>
            <person name="Ma J."/>
        </authorList>
    </citation>
    <scope>NUCLEOTIDE SEQUENCE [LARGE SCALE GENOMIC DNA]</scope>
    <source>
        <strain evidence="3">CCM 7282</strain>
    </source>
</reference>
<name>A0ABQ1PS92_9BACI</name>
<dbReference type="Pfam" id="PF13217">
    <property type="entry name" value="DUF4025"/>
    <property type="match status" value="1"/>
</dbReference>
<dbReference type="EMBL" id="BMCJ01000008">
    <property type="protein sequence ID" value="GGD02153.1"/>
    <property type="molecule type" value="Genomic_DNA"/>
</dbReference>
<keyword evidence="3" id="KW-1185">Reference proteome</keyword>
<feature type="compositionally biased region" description="Basic and acidic residues" evidence="1">
    <location>
        <begin position="47"/>
        <end position="69"/>
    </location>
</feature>
<evidence type="ECO:0008006" key="4">
    <source>
        <dbReference type="Google" id="ProtNLM"/>
    </source>
</evidence>
<sequence length="69" mass="7690">MNRQSKNNKYQNQKTEQFTDGAAITHEQVSDTMTEGTIDGQIDQVDENGKLISHDGEALKRGNPDGKKK</sequence>
<dbReference type="Proteomes" id="UP000619534">
    <property type="component" value="Unassembled WGS sequence"/>
</dbReference>
<feature type="region of interest" description="Disordered" evidence="1">
    <location>
        <begin position="1"/>
        <end position="69"/>
    </location>
</feature>
<proteinExistence type="predicted"/>
<accession>A0ABQ1PS92</accession>
<evidence type="ECO:0000256" key="1">
    <source>
        <dbReference type="SAM" id="MobiDB-lite"/>
    </source>
</evidence>
<evidence type="ECO:0000313" key="3">
    <source>
        <dbReference type="Proteomes" id="UP000619534"/>
    </source>
</evidence>
<organism evidence="2 3">
    <name type="scientific">Thalassobacillus devorans</name>
    <dbReference type="NCBI Taxonomy" id="279813"/>
    <lineage>
        <taxon>Bacteria</taxon>
        <taxon>Bacillati</taxon>
        <taxon>Bacillota</taxon>
        <taxon>Bacilli</taxon>
        <taxon>Bacillales</taxon>
        <taxon>Bacillaceae</taxon>
        <taxon>Thalassobacillus</taxon>
    </lineage>
</organism>
<gene>
    <name evidence="2" type="ORF">GCM10007216_36080</name>
</gene>
<dbReference type="InterPro" id="IPR025100">
    <property type="entry name" value="DUF4025"/>
</dbReference>
<dbReference type="RefSeq" id="WP_062439276.1">
    <property type="nucleotide sequence ID" value="NZ_BMCJ01000008.1"/>
</dbReference>